<sequence>MELEFMTQALRYGGSSPEYLNATGRNSFKPCGHLFGFNFHVAWTRLSLHTREIHFTILHVSDMGLVISRGSNDNPSVFPPRQHAEAAQVKS</sequence>
<name>A0A139I4A1_9PEZI</name>
<keyword evidence="3" id="KW-1185">Reference proteome</keyword>
<comment type="caution">
    <text evidence="2">The sequence shown here is derived from an EMBL/GenBank/DDBJ whole genome shotgun (WGS) entry which is preliminary data.</text>
</comment>
<protein>
    <submittedName>
        <fullName evidence="2">Uncharacterized protein</fullName>
    </submittedName>
</protein>
<organism evidence="2 3">
    <name type="scientific">Pseudocercospora musae</name>
    <dbReference type="NCBI Taxonomy" id="113226"/>
    <lineage>
        <taxon>Eukaryota</taxon>
        <taxon>Fungi</taxon>
        <taxon>Dikarya</taxon>
        <taxon>Ascomycota</taxon>
        <taxon>Pezizomycotina</taxon>
        <taxon>Dothideomycetes</taxon>
        <taxon>Dothideomycetidae</taxon>
        <taxon>Mycosphaerellales</taxon>
        <taxon>Mycosphaerellaceae</taxon>
        <taxon>Pseudocercospora</taxon>
    </lineage>
</organism>
<gene>
    <name evidence="2" type="ORF">AC579_2507</name>
</gene>
<feature type="region of interest" description="Disordered" evidence="1">
    <location>
        <begin position="72"/>
        <end position="91"/>
    </location>
</feature>
<reference evidence="2 3" key="1">
    <citation type="submission" date="2015-07" db="EMBL/GenBank/DDBJ databases">
        <title>Comparative genomics of the Sigatoka disease complex on banana suggests a link between parallel evolutionary changes in Pseudocercospora fijiensis and Pseudocercospora eumusae and increased virulence on the banana host.</title>
        <authorList>
            <person name="Chang T.-C."/>
            <person name="Salvucci A."/>
            <person name="Crous P.W."/>
            <person name="Stergiopoulos I."/>
        </authorList>
    </citation>
    <scope>NUCLEOTIDE SEQUENCE [LARGE SCALE GENOMIC DNA]</scope>
    <source>
        <strain evidence="2 3">CBS 116634</strain>
    </source>
</reference>
<accession>A0A139I4A1</accession>
<dbReference type="EMBL" id="LFZO01000323">
    <property type="protein sequence ID" value="KXT09590.1"/>
    <property type="molecule type" value="Genomic_DNA"/>
</dbReference>
<dbReference type="Proteomes" id="UP000073492">
    <property type="component" value="Unassembled WGS sequence"/>
</dbReference>
<evidence type="ECO:0000313" key="3">
    <source>
        <dbReference type="Proteomes" id="UP000073492"/>
    </source>
</evidence>
<evidence type="ECO:0000313" key="2">
    <source>
        <dbReference type="EMBL" id="KXT09590.1"/>
    </source>
</evidence>
<evidence type="ECO:0000256" key="1">
    <source>
        <dbReference type="SAM" id="MobiDB-lite"/>
    </source>
</evidence>
<dbReference type="AlphaFoldDB" id="A0A139I4A1"/>
<proteinExistence type="predicted"/>